<name>A0A1E7G6Y8_LACLC</name>
<dbReference type="CDD" id="cd00085">
    <property type="entry name" value="HNHc"/>
    <property type="match status" value="1"/>
</dbReference>
<evidence type="ECO:0000256" key="2">
    <source>
        <dbReference type="ARBA" id="ARBA00022801"/>
    </source>
</evidence>
<dbReference type="GO" id="GO:0003676">
    <property type="term" value="F:nucleic acid binding"/>
    <property type="evidence" value="ECO:0007669"/>
    <property type="project" value="InterPro"/>
</dbReference>
<evidence type="ECO:0000256" key="4">
    <source>
        <dbReference type="ARBA" id="ARBA00040194"/>
    </source>
</evidence>
<dbReference type="GO" id="GO:0008270">
    <property type="term" value="F:zinc ion binding"/>
    <property type="evidence" value="ECO:0007669"/>
    <property type="project" value="InterPro"/>
</dbReference>
<dbReference type="SMART" id="SM00507">
    <property type="entry name" value="HNHc"/>
    <property type="match status" value="1"/>
</dbReference>
<organism evidence="6 7">
    <name type="scientific">Lactococcus cremoris subsp. cremoris IBB477</name>
    <dbReference type="NCBI Taxonomy" id="1449093"/>
    <lineage>
        <taxon>Bacteria</taxon>
        <taxon>Bacillati</taxon>
        <taxon>Bacillota</taxon>
        <taxon>Bacilli</taxon>
        <taxon>Lactobacillales</taxon>
        <taxon>Streptococcaceae</taxon>
        <taxon>Lactococcus</taxon>
        <taxon>Lactococcus cremoris subsp. cremoris</taxon>
    </lineage>
</organism>
<dbReference type="GO" id="GO:0004519">
    <property type="term" value="F:endonuclease activity"/>
    <property type="evidence" value="ECO:0007669"/>
    <property type="project" value="UniProtKB-KW"/>
</dbReference>
<dbReference type="Proteomes" id="UP000176236">
    <property type="component" value="Chromosome"/>
</dbReference>
<evidence type="ECO:0000256" key="1">
    <source>
        <dbReference type="ARBA" id="ARBA00022722"/>
    </source>
</evidence>
<dbReference type="GO" id="GO:0005829">
    <property type="term" value="C:cytosol"/>
    <property type="evidence" value="ECO:0007669"/>
    <property type="project" value="TreeGrafter"/>
</dbReference>
<dbReference type="RefSeq" id="WP_046782072.1">
    <property type="nucleotide sequence ID" value="NZ_CM007353.1"/>
</dbReference>
<dbReference type="AlphaFoldDB" id="A0A1E7G6Y8"/>
<dbReference type="InterPro" id="IPR002711">
    <property type="entry name" value="HNH"/>
</dbReference>
<dbReference type="InterPro" id="IPR003615">
    <property type="entry name" value="HNH_nuc"/>
</dbReference>
<dbReference type="Gene3D" id="1.10.30.50">
    <property type="match status" value="1"/>
</dbReference>
<dbReference type="Pfam" id="PF01844">
    <property type="entry name" value="HNH"/>
    <property type="match status" value="1"/>
</dbReference>
<comment type="caution">
    <text evidence="6">The sequence shown here is derived from an EMBL/GenBank/DDBJ whole genome shotgun (WGS) entry which is preliminary data.</text>
</comment>
<sequence>MKYCDFNGCQNKISKGKYCVEHAVSRRVRKKKDIYHHENKPFYRTDDWKSLSSFVYEREKGKCQRCGKFVFGRQAHRHHVIPIRKNPLLKLDPNNIRLLCPKCHVIEENEEDSKKVFANYFSK</sequence>
<comment type="similarity">
    <text evidence="3">Belongs to the HNH nuclease family.</text>
</comment>
<dbReference type="PANTHER" id="PTHR41286">
    <property type="entry name" value="HNH NUCLEASE YAJD-RELATED"/>
    <property type="match status" value="1"/>
</dbReference>
<proteinExistence type="inferred from homology"/>
<dbReference type="GO" id="GO:0016787">
    <property type="term" value="F:hydrolase activity"/>
    <property type="evidence" value="ECO:0007669"/>
    <property type="project" value="UniProtKB-KW"/>
</dbReference>
<keyword evidence="1" id="KW-0540">Nuclease</keyword>
<accession>A0A1E7G6Y8</accession>
<gene>
    <name evidence="6" type="ORF">AJ89_02285</name>
</gene>
<keyword evidence="2" id="KW-0378">Hydrolase</keyword>
<evidence type="ECO:0000259" key="5">
    <source>
        <dbReference type="SMART" id="SM00507"/>
    </source>
</evidence>
<dbReference type="EMBL" id="JMMZ01000004">
    <property type="protein sequence ID" value="OEU40740.1"/>
    <property type="molecule type" value="Genomic_DNA"/>
</dbReference>
<protein>
    <recommendedName>
        <fullName evidence="4">Putative HNH nuclease YajD</fullName>
    </recommendedName>
</protein>
<evidence type="ECO:0000313" key="7">
    <source>
        <dbReference type="Proteomes" id="UP000176236"/>
    </source>
</evidence>
<evidence type="ECO:0000256" key="3">
    <source>
        <dbReference type="ARBA" id="ARBA00038412"/>
    </source>
</evidence>
<dbReference type="PANTHER" id="PTHR41286:SF1">
    <property type="entry name" value="HNH NUCLEASE YAJD-RELATED"/>
    <property type="match status" value="1"/>
</dbReference>
<keyword evidence="6" id="KW-0255">Endonuclease</keyword>
<evidence type="ECO:0000313" key="6">
    <source>
        <dbReference type="EMBL" id="OEU40740.1"/>
    </source>
</evidence>
<reference evidence="6 7" key="1">
    <citation type="journal article" date="2016" name="Appl. Microbiol. Biotechnol.">
        <title>Adhesion of the genome-sequenced Lactococcus lactis subsp. cremoris IBB477 strain is mediated by specific molecular determinants.</title>
        <authorList>
            <person name="Radziwill-Bienkowska J.M."/>
            <person name="Le D.T."/>
            <person name="Szczesny P."/>
            <person name="Duviau M.P."/>
            <person name="Aleksandrzak-Piekarczyk T."/>
            <person name="Loubiere P."/>
            <person name="Mercier-Bonin M."/>
            <person name="Bardowski J.K."/>
            <person name="Kowalczyk M."/>
        </authorList>
    </citation>
    <scope>NUCLEOTIDE SEQUENCE [LARGE SCALE GENOMIC DNA]</scope>
    <source>
        <strain evidence="6 7">IBB477</strain>
    </source>
</reference>
<feature type="domain" description="HNH nuclease" evidence="5">
    <location>
        <begin position="50"/>
        <end position="105"/>
    </location>
</feature>